<evidence type="ECO:0008006" key="3">
    <source>
        <dbReference type="Google" id="ProtNLM"/>
    </source>
</evidence>
<accession>A0ABQ5NLU1</accession>
<name>A0ABQ5NLU1_9BACI</name>
<dbReference type="EMBL" id="BRZA01000002">
    <property type="protein sequence ID" value="GLC89273.1"/>
    <property type="molecule type" value="Genomic_DNA"/>
</dbReference>
<comment type="caution">
    <text evidence="1">The sequence shown here is derived from an EMBL/GenBank/DDBJ whole genome shotgun (WGS) entry which is preliminary data.</text>
</comment>
<reference evidence="1" key="1">
    <citation type="submission" date="2022-08" db="EMBL/GenBank/DDBJ databases">
        <title>Draft genome sequence of Lysinibacillus sp. strain KH24.</title>
        <authorList>
            <person name="Kanbe H."/>
            <person name="Itoh H."/>
        </authorList>
    </citation>
    <scope>NUCLEOTIDE SEQUENCE</scope>
    <source>
        <strain evidence="1">KH24</strain>
    </source>
</reference>
<gene>
    <name evidence="1" type="ORF">LYSBPC_24000</name>
</gene>
<keyword evidence="2" id="KW-1185">Reference proteome</keyword>
<dbReference type="Proteomes" id="UP001065593">
    <property type="component" value="Unassembled WGS sequence"/>
</dbReference>
<evidence type="ECO:0000313" key="2">
    <source>
        <dbReference type="Proteomes" id="UP001065593"/>
    </source>
</evidence>
<proteinExistence type="predicted"/>
<protein>
    <recommendedName>
        <fullName evidence="3">Arylamine N-acetyltransferase</fullName>
    </recommendedName>
</protein>
<dbReference type="InterPro" id="IPR038765">
    <property type="entry name" value="Papain-like_cys_pep_sf"/>
</dbReference>
<evidence type="ECO:0000313" key="1">
    <source>
        <dbReference type="EMBL" id="GLC89273.1"/>
    </source>
</evidence>
<sequence length="253" mass="29877">MQAPENIMKVWNQFKHFPMETLTKVWYARQNPLKYQRSVTLIKEHYQQYKITGNCFDLTLWLLDELKRNHIEAYAIGHNLFTEKAHIAVIAIDENKHKYLCDLGDQWIQPICVDKNNPLFHSDDCLGFFPGAKIQVHPQEDNVEILYQRPNGKMSKQIFSLHAIDDNVLFEAAEFSQRLIKPRPLLECRQYENEVTHWEFSNFRSFSSSMKGLVEDEKCSSISAWATKIQEKTDYPYEFLLEALTYYKQLATE</sequence>
<dbReference type="SUPFAM" id="SSF54001">
    <property type="entry name" value="Cysteine proteinases"/>
    <property type="match status" value="1"/>
</dbReference>
<organism evidence="1 2">
    <name type="scientific">Lysinibacillus piscis</name>
    <dbReference type="NCBI Taxonomy" id="2518931"/>
    <lineage>
        <taxon>Bacteria</taxon>
        <taxon>Bacillati</taxon>
        <taxon>Bacillota</taxon>
        <taxon>Bacilli</taxon>
        <taxon>Bacillales</taxon>
        <taxon>Bacillaceae</taxon>
        <taxon>Lysinibacillus</taxon>
    </lineage>
</organism>
<dbReference type="RefSeq" id="WP_264989010.1">
    <property type="nucleotide sequence ID" value="NZ_BRZA01000002.1"/>
</dbReference>